<evidence type="ECO:0000313" key="2">
    <source>
        <dbReference type="Proteomes" id="UP000736672"/>
    </source>
</evidence>
<dbReference type="OrthoDB" id="9984533at2759"/>
<evidence type="ECO:0008006" key="3">
    <source>
        <dbReference type="Google" id="ProtNLM"/>
    </source>
</evidence>
<proteinExistence type="predicted"/>
<sequence length="534" mass="61328">MIDGEVYCALCGTLTYFNPPLGRPGVTHGNLNASYSVLASPVRTLWWLRETSILTENLGGVGIALMEDARHLGNGLYAYDIRHMGTIKQYAYNNQTDFPVAFPVHAVCMYLFQKMLEPQELDLECVYKAFKKFASSAPSRCLTLDYGGAERFMGKYWKFAPGERHYLVTPSTDQALRRWYTRLQNQPPETNGETRVVKRLPSLRDDPFVKLPPELVLLTTEHMTMADFCQWRGASRRTALLPLENKNWRDRLIRDMPWMFDVPYPEISESPVDWEEVYKTLHLASFSHGVHRSPALINRKRIWQVCSPLVKAFHDEMAIQNKEKEAIPETMIDAVVDTGPKPNYKTCRELLFLRKFGDLDSVHPKIVVEWTRNFEFKAIKVGNCGFVYKKRMGLDLENQVFFPEDGWLAGISIRIYHDRPDDDEEDDIIPAQTVITGIFFPFSLPPVGGHADFGDPECHATHFLAPRAGHFIVGLKVYDDEQDKVTGIELIQQPLAKLRRPSRRAMVDMVSAEVWNAEDTKEKFWIGIDEEFLD</sequence>
<dbReference type="AlphaFoldDB" id="A0A9P9GJF9"/>
<dbReference type="Proteomes" id="UP000736672">
    <property type="component" value="Unassembled WGS sequence"/>
</dbReference>
<organism evidence="1 2">
    <name type="scientific">Fusarium solani</name>
    <name type="common">Filamentous fungus</name>
    <dbReference type="NCBI Taxonomy" id="169388"/>
    <lineage>
        <taxon>Eukaryota</taxon>
        <taxon>Fungi</taxon>
        <taxon>Dikarya</taxon>
        <taxon>Ascomycota</taxon>
        <taxon>Pezizomycotina</taxon>
        <taxon>Sordariomycetes</taxon>
        <taxon>Hypocreomycetidae</taxon>
        <taxon>Hypocreales</taxon>
        <taxon>Nectriaceae</taxon>
        <taxon>Fusarium</taxon>
        <taxon>Fusarium solani species complex</taxon>
    </lineage>
</organism>
<accession>A0A9P9GJF9</accession>
<protein>
    <recommendedName>
        <fullName evidence="3">F-box domain-containing protein</fullName>
    </recommendedName>
</protein>
<gene>
    <name evidence="1" type="ORF">B0J15DRAFT_516253</name>
</gene>
<dbReference type="EMBL" id="JAGTJS010000021">
    <property type="protein sequence ID" value="KAH7239672.1"/>
    <property type="molecule type" value="Genomic_DNA"/>
</dbReference>
<reference evidence="1" key="1">
    <citation type="journal article" date="2021" name="Nat. Commun.">
        <title>Genetic determinants of endophytism in the Arabidopsis root mycobiome.</title>
        <authorList>
            <person name="Mesny F."/>
            <person name="Miyauchi S."/>
            <person name="Thiergart T."/>
            <person name="Pickel B."/>
            <person name="Atanasova L."/>
            <person name="Karlsson M."/>
            <person name="Huettel B."/>
            <person name="Barry K.W."/>
            <person name="Haridas S."/>
            <person name="Chen C."/>
            <person name="Bauer D."/>
            <person name="Andreopoulos W."/>
            <person name="Pangilinan J."/>
            <person name="LaButti K."/>
            <person name="Riley R."/>
            <person name="Lipzen A."/>
            <person name="Clum A."/>
            <person name="Drula E."/>
            <person name="Henrissat B."/>
            <person name="Kohler A."/>
            <person name="Grigoriev I.V."/>
            <person name="Martin F.M."/>
            <person name="Hacquard S."/>
        </authorList>
    </citation>
    <scope>NUCLEOTIDE SEQUENCE</scope>
    <source>
        <strain evidence="1">FSSC 5 MPI-SDFR-AT-0091</strain>
    </source>
</reference>
<comment type="caution">
    <text evidence="1">The sequence shown here is derived from an EMBL/GenBank/DDBJ whole genome shotgun (WGS) entry which is preliminary data.</text>
</comment>
<evidence type="ECO:0000313" key="1">
    <source>
        <dbReference type="EMBL" id="KAH7239672.1"/>
    </source>
</evidence>
<name>A0A9P9GJF9_FUSSL</name>
<keyword evidence="2" id="KW-1185">Reference proteome</keyword>